<dbReference type="AlphaFoldDB" id="A0AAV5WVP1"/>
<feature type="non-terminal residue" evidence="2">
    <location>
        <position position="1"/>
    </location>
</feature>
<dbReference type="PROSITE" id="PS50097">
    <property type="entry name" value="BTB"/>
    <property type="match status" value="1"/>
</dbReference>
<dbReference type="InterPro" id="IPR011333">
    <property type="entry name" value="SKP1/BTB/POZ_sf"/>
</dbReference>
<gene>
    <name evidence="2" type="ORF">PFISCL1PPCAC_25972</name>
</gene>
<dbReference type="PANTHER" id="PTHR47022">
    <property type="entry name" value="BTB AND MATH DOMAIN-CONTAINING PROTEIN 36-RELATED"/>
    <property type="match status" value="1"/>
</dbReference>
<keyword evidence="3" id="KW-1185">Reference proteome</keyword>
<reference evidence="2" key="1">
    <citation type="submission" date="2023-10" db="EMBL/GenBank/DDBJ databases">
        <title>Genome assembly of Pristionchus species.</title>
        <authorList>
            <person name="Yoshida K."/>
            <person name="Sommer R.J."/>
        </authorList>
    </citation>
    <scope>NUCLEOTIDE SEQUENCE</scope>
    <source>
        <strain evidence="2">RS5133</strain>
    </source>
</reference>
<evidence type="ECO:0000313" key="2">
    <source>
        <dbReference type="EMBL" id="GMT34675.1"/>
    </source>
</evidence>
<organism evidence="2 3">
    <name type="scientific">Pristionchus fissidentatus</name>
    <dbReference type="NCBI Taxonomy" id="1538716"/>
    <lineage>
        <taxon>Eukaryota</taxon>
        <taxon>Metazoa</taxon>
        <taxon>Ecdysozoa</taxon>
        <taxon>Nematoda</taxon>
        <taxon>Chromadorea</taxon>
        <taxon>Rhabditida</taxon>
        <taxon>Rhabditina</taxon>
        <taxon>Diplogasteromorpha</taxon>
        <taxon>Diplogasteroidea</taxon>
        <taxon>Neodiplogasteridae</taxon>
        <taxon>Pristionchus</taxon>
    </lineage>
</organism>
<protein>
    <recommendedName>
        <fullName evidence="1">BTB domain-containing protein</fullName>
    </recommendedName>
</protein>
<sequence>QMLSHLAYPSKAVDGKHIVRIDCFYSVVFEAGAVMRYADMAVTERDSVSTIHFVLVSCLFSLIPIPVPVKAEIYSECLKIGSSELAVSRELLAIRSDYFSSLFYGSYLEKTQELKEIKDIAESEFINFIQMLHRRRFEFNSVRSALDALGFADRFLMPGIAAQVLPYLKGKSLSDELLDYAIIAADRVPNNEAILAWVLPQFTSKLKLLEVVHAALPAISAVTAQMFL</sequence>
<feature type="domain" description="BTB" evidence="1">
    <location>
        <begin position="78"/>
        <end position="141"/>
    </location>
</feature>
<evidence type="ECO:0000313" key="3">
    <source>
        <dbReference type="Proteomes" id="UP001432322"/>
    </source>
</evidence>
<dbReference type="SUPFAM" id="SSF54695">
    <property type="entry name" value="POZ domain"/>
    <property type="match status" value="1"/>
</dbReference>
<dbReference type="InterPro" id="IPR000210">
    <property type="entry name" value="BTB/POZ_dom"/>
</dbReference>
<evidence type="ECO:0000259" key="1">
    <source>
        <dbReference type="PROSITE" id="PS50097"/>
    </source>
</evidence>
<dbReference type="Proteomes" id="UP001432322">
    <property type="component" value="Unassembled WGS sequence"/>
</dbReference>
<dbReference type="CDD" id="cd18186">
    <property type="entry name" value="BTB_POZ_ZBTB_KLHL-like"/>
    <property type="match status" value="1"/>
</dbReference>
<name>A0AAV5WVP1_9BILA</name>
<dbReference type="Gene3D" id="3.30.710.10">
    <property type="entry name" value="Potassium Channel Kv1.1, Chain A"/>
    <property type="match status" value="1"/>
</dbReference>
<comment type="caution">
    <text evidence="2">The sequence shown here is derived from an EMBL/GenBank/DDBJ whole genome shotgun (WGS) entry which is preliminary data.</text>
</comment>
<dbReference type="Pfam" id="PF00651">
    <property type="entry name" value="BTB"/>
    <property type="match status" value="1"/>
</dbReference>
<dbReference type="PANTHER" id="PTHR47022:SF1">
    <property type="entry name" value="BTB AND MATH DOMAIN-CONTAINING PROTEIN 36-RELATED"/>
    <property type="match status" value="1"/>
</dbReference>
<accession>A0AAV5WVP1</accession>
<dbReference type="EMBL" id="BTSY01000006">
    <property type="protein sequence ID" value="GMT34675.1"/>
    <property type="molecule type" value="Genomic_DNA"/>
</dbReference>
<proteinExistence type="predicted"/>
<feature type="non-terminal residue" evidence="2">
    <location>
        <position position="228"/>
    </location>
</feature>